<reference evidence="1 2" key="1">
    <citation type="submission" date="2016-12" db="EMBL/GenBank/DDBJ databases">
        <authorList>
            <person name="Song W.-J."/>
            <person name="Kurnit D.M."/>
        </authorList>
    </citation>
    <scope>NUCLEOTIDE SEQUENCE [LARGE SCALE GENOMIC DNA]</scope>
    <source>
        <strain evidence="1 2">STM7296</strain>
    </source>
</reference>
<evidence type="ECO:0000313" key="1">
    <source>
        <dbReference type="EMBL" id="SIT34914.1"/>
    </source>
</evidence>
<keyword evidence="2" id="KW-1185">Reference proteome</keyword>
<evidence type="ECO:0000313" key="2">
    <source>
        <dbReference type="Proteomes" id="UP000187012"/>
    </source>
</evidence>
<organism evidence="1 2">
    <name type="scientific">Paraburkholderia ribeironis</name>
    <dbReference type="NCBI Taxonomy" id="1247936"/>
    <lineage>
        <taxon>Bacteria</taxon>
        <taxon>Pseudomonadati</taxon>
        <taxon>Pseudomonadota</taxon>
        <taxon>Betaproteobacteria</taxon>
        <taxon>Burkholderiales</taxon>
        <taxon>Burkholderiaceae</taxon>
        <taxon>Paraburkholderia</taxon>
    </lineage>
</organism>
<gene>
    <name evidence="1" type="ORF">BN2475_20021</name>
</gene>
<proteinExistence type="predicted"/>
<protein>
    <submittedName>
        <fullName evidence="1">Uncharacterized protein</fullName>
    </submittedName>
</protein>
<sequence>MCFGVHASAGHTQKACAAKLMLRIVNMQKRLRPVYPGIGAIDFAIGIRDLVTLNPPTGRWFKQVAENFGI</sequence>
<dbReference type="AlphaFoldDB" id="A0A1N7RIP0"/>
<dbReference type="EMBL" id="CYGX02000002">
    <property type="protein sequence ID" value="SIT34914.1"/>
    <property type="molecule type" value="Genomic_DNA"/>
</dbReference>
<name>A0A1N7RIP0_9BURK</name>
<dbReference type="Proteomes" id="UP000187012">
    <property type="component" value="Unassembled WGS sequence"/>
</dbReference>
<accession>A0A1N7RIP0</accession>